<protein>
    <submittedName>
        <fullName evidence="2">Uncharacterized protein</fullName>
    </submittedName>
</protein>
<name>A0A561SHH0_9PSEU</name>
<evidence type="ECO:0000256" key="1">
    <source>
        <dbReference type="SAM" id="MobiDB-lite"/>
    </source>
</evidence>
<gene>
    <name evidence="2" type="ORF">FHX44_11189</name>
</gene>
<comment type="caution">
    <text evidence="2">The sequence shown here is derived from an EMBL/GenBank/DDBJ whole genome shotgun (WGS) entry which is preliminary data.</text>
</comment>
<sequence length="254" mass="27409">MGRPHTATQAGRSTARAARCSTSVPHRSTARADEPQATVHAEPLRERGGRGRDPTCDRSGVKGADNASRSLYPDGGQFPSIHPRPAVPIVVAPFLQVQGGVSRPGGVGEAMTGHTERLCDGIAGRRPIPWAAASLGREFVDTDHAPGPIPVALDDGIIPRLTARDRCTRAVWPVRSTHRTSAGAVGYARCPCGAWLVLLDGRPLATAHPRPRAATPPVPGDRPHGRRRLWLRLWDQGQALRGTWRRRQKQADPR</sequence>
<dbReference type="EMBL" id="VIWU01000001">
    <property type="protein sequence ID" value="TWF74310.1"/>
    <property type="molecule type" value="Genomic_DNA"/>
</dbReference>
<accession>A0A561SHH0</accession>
<feature type="region of interest" description="Disordered" evidence="1">
    <location>
        <begin position="1"/>
        <end position="70"/>
    </location>
</feature>
<reference evidence="2 3" key="1">
    <citation type="submission" date="2019-06" db="EMBL/GenBank/DDBJ databases">
        <title>Sequencing the genomes of 1000 actinobacteria strains.</title>
        <authorList>
            <person name="Klenk H.-P."/>
        </authorList>
    </citation>
    <scope>NUCLEOTIDE SEQUENCE [LARGE SCALE GENOMIC DNA]</scope>
    <source>
        <strain evidence="2 3">DSM 45671</strain>
    </source>
</reference>
<keyword evidence="3" id="KW-1185">Reference proteome</keyword>
<feature type="compositionally biased region" description="Basic and acidic residues" evidence="1">
    <location>
        <begin position="42"/>
        <end position="60"/>
    </location>
</feature>
<proteinExistence type="predicted"/>
<evidence type="ECO:0000313" key="2">
    <source>
        <dbReference type="EMBL" id="TWF74310.1"/>
    </source>
</evidence>
<evidence type="ECO:0000313" key="3">
    <source>
        <dbReference type="Proteomes" id="UP000321261"/>
    </source>
</evidence>
<dbReference type="Proteomes" id="UP000321261">
    <property type="component" value="Unassembled WGS sequence"/>
</dbReference>
<dbReference type="AlphaFoldDB" id="A0A561SHH0"/>
<feature type="compositionally biased region" description="Polar residues" evidence="1">
    <location>
        <begin position="1"/>
        <end position="12"/>
    </location>
</feature>
<organism evidence="2 3">
    <name type="scientific">Pseudonocardia hierapolitana</name>
    <dbReference type="NCBI Taxonomy" id="1128676"/>
    <lineage>
        <taxon>Bacteria</taxon>
        <taxon>Bacillati</taxon>
        <taxon>Actinomycetota</taxon>
        <taxon>Actinomycetes</taxon>
        <taxon>Pseudonocardiales</taxon>
        <taxon>Pseudonocardiaceae</taxon>
        <taxon>Pseudonocardia</taxon>
    </lineage>
</organism>